<sequence>MEWTPRLESAFKRLQDRNKSLRPASTSTTTTSPFTPDETKTLQDVDTFLAATKKHECKCVGLDLVKRVSALLLKYSSITGNVEDVNVSSEDWIHTMVKGSSIYVPKALPKER</sequence>
<gene>
    <name evidence="2" type="ORF">BGZ97_003292</name>
</gene>
<accession>A0A9P6QTC6</accession>
<dbReference type="EMBL" id="JAAAIN010001770">
    <property type="protein sequence ID" value="KAG0300329.1"/>
    <property type="molecule type" value="Genomic_DNA"/>
</dbReference>
<feature type="compositionally biased region" description="Low complexity" evidence="1">
    <location>
        <begin position="23"/>
        <end position="36"/>
    </location>
</feature>
<dbReference type="Proteomes" id="UP000823405">
    <property type="component" value="Unassembled WGS sequence"/>
</dbReference>
<feature type="non-terminal residue" evidence="2">
    <location>
        <position position="112"/>
    </location>
</feature>
<dbReference type="OrthoDB" id="19981at2759"/>
<name>A0A9P6QTC6_9FUNG</name>
<reference evidence="2" key="1">
    <citation type="journal article" date="2020" name="Fungal Divers.">
        <title>Resolving the Mortierellaceae phylogeny through synthesis of multi-gene phylogenetics and phylogenomics.</title>
        <authorList>
            <person name="Vandepol N."/>
            <person name="Liber J."/>
            <person name="Desiro A."/>
            <person name="Na H."/>
            <person name="Kennedy M."/>
            <person name="Barry K."/>
            <person name="Grigoriev I.V."/>
            <person name="Miller A.N."/>
            <person name="O'Donnell K."/>
            <person name="Stajich J.E."/>
            <person name="Bonito G."/>
        </authorList>
    </citation>
    <scope>NUCLEOTIDE SEQUENCE</scope>
    <source>
        <strain evidence="2">NVP60</strain>
    </source>
</reference>
<organism evidence="2 3">
    <name type="scientific">Linnemannia gamsii</name>
    <dbReference type="NCBI Taxonomy" id="64522"/>
    <lineage>
        <taxon>Eukaryota</taxon>
        <taxon>Fungi</taxon>
        <taxon>Fungi incertae sedis</taxon>
        <taxon>Mucoromycota</taxon>
        <taxon>Mortierellomycotina</taxon>
        <taxon>Mortierellomycetes</taxon>
        <taxon>Mortierellales</taxon>
        <taxon>Mortierellaceae</taxon>
        <taxon>Linnemannia</taxon>
    </lineage>
</organism>
<keyword evidence="3" id="KW-1185">Reference proteome</keyword>
<evidence type="ECO:0000256" key="1">
    <source>
        <dbReference type="SAM" id="MobiDB-lite"/>
    </source>
</evidence>
<protein>
    <submittedName>
        <fullName evidence="2">Uncharacterized protein</fullName>
    </submittedName>
</protein>
<evidence type="ECO:0000313" key="2">
    <source>
        <dbReference type="EMBL" id="KAG0300329.1"/>
    </source>
</evidence>
<evidence type="ECO:0000313" key="3">
    <source>
        <dbReference type="Proteomes" id="UP000823405"/>
    </source>
</evidence>
<dbReference type="AlphaFoldDB" id="A0A9P6QTC6"/>
<comment type="caution">
    <text evidence="2">The sequence shown here is derived from an EMBL/GenBank/DDBJ whole genome shotgun (WGS) entry which is preliminary data.</text>
</comment>
<feature type="region of interest" description="Disordered" evidence="1">
    <location>
        <begin position="15"/>
        <end position="38"/>
    </location>
</feature>
<proteinExistence type="predicted"/>